<sequence>MVETGFTPFNTMVDKANRLLKEIEEAFGWPKERRNQLYAALRAVLHALRDRLPVDEAVQFGAQLPTLVRGVYYDGWKPSKTPVKLGTEEFLERVQGDFPYAIDGGTGRLVHTVLDTLKNHISPGEWEDIKSSLPGSLAGVLP</sequence>
<reference evidence="1" key="1">
    <citation type="submission" date="2024-03" db="EMBL/GenBank/DDBJ databases">
        <title>Novel Streptomyces species of biotechnological and ecological value are a feature of Machair soil.</title>
        <authorList>
            <person name="Prole J.R."/>
            <person name="Goodfellow M."/>
            <person name="Allenby N."/>
            <person name="Ward A.C."/>
        </authorList>
    </citation>
    <scope>NUCLEOTIDE SEQUENCE</scope>
    <source>
        <strain evidence="1">MS2.AVA.5</strain>
    </source>
</reference>
<evidence type="ECO:0000313" key="1">
    <source>
        <dbReference type="EMBL" id="MEJ8639722.1"/>
    </source>
</evidence>
<accession>A0ACC6Q802</accession>
<proteinExistence type="predicted"/>
<comment type="caution">
    <text evidence="1">The sequence shown here is derived from an EMBL/GenBank/DDBJ whole genome shotgun (WGS) entry which is preliminary data.</text>
</comment>
<name>A0ACC6Q802_9ACTN</name>
<dbReference type="Proteomes" id="UP001377168">
    <property type="component" value="Unassembled WGS sequence"/>
</dbReference>
<keyword evidence="2" id="KW-1185">Reference proteome</keyword>
<evidence type="ECO:0000313" key="2">
    <source>
        <dbReference type="Proteomes" id="UP001377168"/>
    </source>
</evidence>
<gene>
    <name evidence="1" type="ORF">WKI67_40955</name>
</gene>
<dbReference type="EMBL" id="JBBKAJ010000022">
    <property type="protein sequence ID" value="MEJ8639722.1"/>
    <property type="molecule type" value="Genomic_DNA"/>
</dbReference>
<protein>
    <submittedName>
        <fullName evidence="1">DUF2267 domain-containing protein</fullName>
    </submittedName>
</protein>
<organism evidence="1 2">
    <name type="scientific">Streptomyces achmelvichensis</name>
    <dbReference type="NCBI Taxonomy" id="3134111"/>
    <lineage>
        <taxon>Bacteria</taxon>
        <taxon>Bacillati</taxon>
        <taxon>Actinomycetota</taxon>
        <taxon>Actinomycetes</taxon>
        <taxon>Kitasatosporales</taxon>
        <taxon>Streptomycetaceae</taxon>
        <taxon>Streptomyces</taxon>
    </lineage>
</organism>